<name>A0A0U3THQ9_9ACTN</name>
<accession>A0A0U3THQ9</accession>
<proteinExistence type="predicted"/>
<keyword evidence="2" id="KW-0378">Hydrolase</keyword>
<dbReference type="GO" id="GO:0016787">
    <property type="term" value="F:hydrolase activity"/>
    <property type="evidence" value="ECO:0007669"/>
    <property type="project" value="UniProtKB-KW"/>
</dbReference>
<dbReference type="PRINTS" id="PR00111">
    <property type="entry name" value="ABHYDROLASE"/>
</dbReference>
<evidence type="ECO:0000259" key="1">
    <source>
        <dbReference type="Pfam" id="PF12697"/>
    </source>
</evidence>
<evidence type="ECO:0000313" key="2">
    <source>
        <dbReference type="EMBL" id="ALV82454.1"/>
    </source>
</evidence>
<dbReference type="InterPro" id="IPR050266">
    <property type="entry name" value="AB_hydrolase_sf"/>
</dbReference>
<dbReference type="AlphaFoldDB" id="A0A0U3THQ9"/>
<reference evidence="2" key="1">
    <citation type="submission" date="2015-08" db="EMBL/GenBank/DDBJ databases">
        <title>Svaricin biosynthetic gene cluster.</title>
        <authorList>
            <person name="Xu M."/>
            <person name="Wang Y."/>
            <person name="Liu M."/>
            <person name="Zhao Z."/>
            <person name="Xu L."/>
            <person name="Chen X."/>
            <person name="Gao G."/>
            <person name="Han D."/>
            <person name="Liu L."/>
            <person name="Huang S."/>
            <person name="He X."/>
            <person name="Lin S."/>
            <person name="Kang Q."/>
            <person name="Ou H."/>
            <person name="Zhou H."/>
            <person name="Pang X."/>
            <person name="Deng Z."/>
            <person name="Tao M."/>
        </authorList>
    </citation>
    <scope>NUCLEOTIDE SEQUENCE</scope>
    <source>
        <strain evidence="2">Snt24</strain>
    </source>
</reference>
<dbReference type="EMBL" id="KT362050">
    <property type="protein sequence ID" value="ALV82454.1"/>
    <property type="molecule type" value="Genomic_DNA"/>
</dbReference>
<feature type="domain" description="AB hydrolase-1" evidence="1">
    <location>
        <begin position="6"/>
        <end position="214"/>
    </location>
</feature>
<dbReference type="Gene3D" id="3.40.50.1820">
    <property type="entry name" value="alpha/beta hydrolase"/>
    <property type="match status" value="1"/>
</dbReference>
<dbReference type="InterPro" id="IPR029058">
    <property type="entry name" value="AB_hydrolase_fold"/>
</dbReference>
<organism evidence="2">
    <name type="scientific">Streptomyces variabilis</name>
    <dbReference type="NCBI Taxonomy" id="67372"/>
    <lineage>
        <taxon>Bacteria</taxon>
        <taxon>Bacillati</taxon>
        <taxon>Actinomycetota</taxon>
        <taxon>Actinomycetes</taxon>
        <taxon>Kitasatosporales</taxon>
        <taxon>Streptomycetaceae</taxon>
        <taxon>Streptomyces</taxon>
        <taxon>Streptomyces griseoincarnatus group</taxon>
    </lineage>
</organism>
<protein>
    <submittedName>
        <fullName evidence="2">Putative hydrolase</fullName>
    </submittedName>
</protein>
<sequence length="232" mass="24558">MWKPHARLLAPDFRVTACDLPGHGTLAASRFTLDGAVAQVRAALQEAATATGRPVVLAGMSLGGFAALATTAAHPELVAGLLLNNSTAQPRGVAARLYRNAGRLMRWAGEERAARLNAALFRKLLPKESAEAVLAGGLSMRGFSEAVDELPRHDFIAMARRCTVPLQIVNCRGDRLLTADERAFLEAARSAGSAAELTHVKGTHILALTDPEGFTRILRSGYDRLTGGAAKA</sequence>
<dbReference type="PANTHER" id="PTHR43798">
    <property type="entry name" value="MONOACYLGLYCEROL LIPASE"/>
    <property type="match status" value="1"/>
</dbReference>
<dbReference type="InterPro" id="IPR000073">
    <property type="entry name" value="AB_hydrolase_1"/>
</dbReference>
<dbReference type="Pfam" id="PF12697">
    <property type="entry name" value="Abhydrolase_6"/>
    <property type="match status" value="1"/>
</dbReference>
<dbReference type="SUPFAM" id="SSF53474">
    <property type="entry name" value="alpha/beta-Hydrolases"/>
    <property type="match status" value="1"/>
</dbReference>